<comment type="caution">
    <text evidence="5">The sequence shown here is derived from an EMBL/GenBank/DDBJ whole genome shotgun (WGS) entry which is preliminary data.</text>
</comment>
<keyword evidence="2" id="KW-0808">Transferase</keyword>
<dbReference type="InterPro" id="IPR050406">
    <property type="entry name" value="FGGY_Carb_Kinase"/>
</dbReference>
<gene>
    <name evidence="5" type="ORF">CQR37_16085</name>
</gene>
<dbReference type="AlphaFoldDB" id="A0A2G0E6Q8"/>
<keyword evidence="3 5" id="KW-0418">Kinase</keyword>
<accession>A0A2G0E6Q8</accession>
<feature type="non-terminal residue" evidence="5">
    <location>
        <position position="1"/>
    </location>
</feature>
<evidence type="ECO:0000313" key="6">
    <source>
        <dbReference type="Proteomes" id="UP000224303"/>
    </source>
</evidence>
<dbReference type="EMBL" id="PCGC01000328">
    <property type="protein sequence ID" value="PHL20158.1"/>
    <property type="molecule type" value="Genomic_DNA"/>
</dbReference>
<reference evidence="5 6" key="1">
    <citation type="submission" date="2017-10" db="EMBL/GenBank/DDBJ databases">
        <title>Draft genomes of the Enterococcus faecium isolated from human feces before and after Helicobacter pylori eradication therapy.</title>
        <authorList>
            <person name="Prianichniikov N.A."/>
            <person name="Glushchenko O.E."/>
            <person name="Malakhova M.V."/>
        </authorList>
    </citation>
    <scope>NUCLEOTIDE SEQUENCE [LARGE SCALE GENOMIC DNA]</scope>
    <source>
        <strain evidence="5 6">Hp_5-7</strain>
    </source>
</reference>
<evidence type="ECO:0000256" key="2">
    <source>
        <dbReference type="ARBA" id="ARBA00022679"/>
    </source>
</evidence>
<evidence type="ECO:0000256" key="1">
    <source>
        <dbReference type="ARBA" id="ARBA00009156"/>
    </source>
</evidence>
<dbReference type="Gene3D" id="3.30.420.40">
    <property type="match status" value="1"/>
</dbReference>
<dbReference type="Pfam" id="PF00370">
    <property type="entry name" value="FGGY_N"/>
    <property type="match status" value="1"/>
</dbReference>
<comment type="similarity">
    <text evidence="1">Belongs to the FGGY kinase family.</text>
</comment>
<name>A0A2G0E6Q8_ENTFC</name>
<dbReference type="InterPro" id="IPR018484">
    <property type="entry name" value="FGGY_N"/>
</dbReference>
<dbReference type="RefSeq" id="WP_253253978.1">
    <property type="nucleotide sequence ID" value="NZ_PCGC01000328.1"/>
</dbReference>
<organism evidence="5 6">
    <name type="scientific">Enterococcus faecium</name>
    <name type="common">Streptococcus faecium</name>
    <dbReference type="NCBI Taxonomy" id="1352"/>
    <lineage>
        <taxon>Bacteria</taxon>
        <taxon>Bacillati</taxon>
        <taxon>Bacillota</taxon>
        <taxon>Bacilli</taxon>
        <taxon>Lactobacillales</taxon>
        <taxon>Enterococcaceae</taxon>
        <taxon>Enterococcus</taxon>
    </lineage>
</organism>
<evidence type="ECO:0000313" key="5">
    <source>
        <dbReference type="EMBL" id="PHL20158.1"/>
    </source>
</evidence>
<evidence type="ECO:0000256" key="3">
    <source>
        <dbReference type="ARBA" id="ARBA00022777"/>
    </source>
</evidence>
<dbReference type="PANTHER" id="PTHR43095">
    <property type="entry name" value="SUGAR KINASE"/>
    <property type="match status" value="1"/>
</dbReference>
<dbReference type="GO" id="GO:0016301">
    <property type="term" value="F:kinase activity"/>
    <property type="evidence" value="ECO:0007669"/>
    <property type="project" value="UniProtKB-KW"/>
</dbReference>
<dbReference type="SUPFAM" id="SSF53067">
    <property type="entry name" value="Actin-like ATPase domain"/>
    <property type="match status" value="1"/>
</dbReference>
<evidence type="ECO:0000259" key="4">
    <source>
        <dbReference type="Pfam" id="PF00370"/>
    </source>
</evidence>
<proteinExistence type="inferred from homology"/>
<sequence length="183" mass="21143">RFKNGFRNKDGHDRWKIDYLIEEILIGFEKLKKTGIDHCFAGIDTWAVDYCLIDEQGERMNDPIAYRDDRTDEAVKQFSESYSLDKLYEQTGIQIQPFNTLFQLFVEEKDHLAKAHKLLLIPDYLGYVFTGNMVTEKTNASTMQLLNAGTKEWETELLEKVGVSKELFPPLTEPGTILGDLQK</sequence>
<dbReference type="InterPro" id="IPR043129">
    <property type="entry name" value="ATPase_NBD"/>
</dbReference>
<feature type="non-terminal residue" evidence="5">
    <location>
        <position position="183"/>
    </location>
</feature>
<feature type="domain" description="Carbohydrate kinase FGGY N-terminal" evidence="4">
    <location>
        <begin position="40"/>
        <end position="182"/>
    </location>
</feature>
<dbReference type="GO" id="GO:0005975">
    <property type="term" value="P:carbohydrate metabolic process"/>
    <property type="evidence" value="ECO:0007669"/>
    <property type="project" value="InterPro"/>
</dbReference>
<dbReference type="Proteomes" id="UP000224303">
    <property type="component" value="Unassembled WGS sequence"/>
</dbReference>
<protein>
    <submittedName>
        <fullName evidence="5">Rhamnulokinase</fullName>
    </submittedName>
</protein>